<dbReference type="Pfam" id="PF13749">
    <property type="entry name" value="HATPase_c_4"/>
    <property type="match status" value="1"/>
</dbReference>
<protein>
    <submittedName>
        <fullName evidence="2">AAA family ATPase</fullName>
    </submittedName>
</protein>
<dbReference type="Pfam" id="PF04326">
    <property type="entry name" value="SLFN_AlbA_2"/>
    <property type="match status" value="1"/>
</dbReference>
<proteinExistence type="predicted"/>
<accession>A0A7H0KA43</accession>
<dbReference type="PANTHER" id="PTHR30595">
    <property type="entry name" value="GLPR-RELATED TRANSCRIPTIONAL REPRESSOR"/>
    <property type="match status" value="1"/>
</dbReference>
<keyword evidence="3" id="KW-1185">Reference proteome</keyword>
<dbReference type="InterPro" id="IPR007421">
    <property type="entry name" value="Schlafen_AlbA_2_dom"/>
</dbReference>
<name>A0A7H0KA43_9CORY</name>
<organism evidence="2 3">
    <name type="scientific">Corynebacterium wankanglinii</name>
    <dbReference type="NCBI Taxonomy" id="2735136"/>
    <lineage>
        <taxon>Bacteria</taxon>
        <taxon>Bacillati</taxon>
        <taxon>Actinomycetota</taxon>
        <taxon>Actinomycetes</taxon>
        <taxon>Mycobacteriales</taxon>
        <taxon>Corynebacteriaceae</taxon>
        <taxon>Corynebacterium</taxon>
    </lineage>
</organism>
<dbReference type="InterPro" id="IPR038461">
    <property type="entry name" value="Schlafen_AlbA_2_dom_sf"/>
</dbReference>
<sequence>MSWTERRLRETLSQLRAFGDDTSLVECKTAGGGVPEQLGETLCAFANMPQAGALILGVSERRGFEVTGVAEPAKMEKSVVNVNRSAVTPAPQLEFFHHVLDGKNVVVVEVTPLLPSEKPAKFEGKPFLRQADGDYVMNSNDLKMLSLSALTETQQHHFDFESLPGTDSALLDTSVLNTYMKTVRASRSRIAKIDDVTQLLQVTNVTDSHGNVRLGGLYALGYLPQSVEPALGATAAVRLARGEGAGRNRNLTEIEGPLPVMLAEAMDWIRRNADTVSRYTENGHLVDQPEFPPSAIREVLSNALVHRDLGPSVDVGKKVEIRLTERMLIIVSPGGLRGLSVSQLEAPSLTKAPVNKRLYEIARYLRMDDGERVIEGEGGGIQEILTAIREARLPKPKFIDNGVEFKVLFPRGSRFTKEEDDWLEGLQRDGLRLTPTEEDLLVDLRNHGGATLSGILQRYSPYSEQFCKRMLDRLTETGVLQETDGRYTLPGTRSDTLRFEAPRSDITAAFHTDGLASLGKNVPSVYRAFTPGAQVTLKELQAATGLSVAQVRYALEPLLHHGHVVMLGGQGRRGTTYRLKY</sequence>
<evidence type="ECO:0000313" key="2">
    <source>
        <dbReference type="EMBL" id="MBA1836512.1"/>
    </source>
</evidence>
<dbReference type="AlphaFoldDB" id="A0A7H0KA43"/>
<dbReference type="InterPro" id="IPR038475">
    <property type="entry name" value="RecG_C_sf"/>
</dbReference>
<evidence type="ECO:0000259" key="1">
    <source>
        <dbReference type="Pfam" id="PF04326"/>
    </source>
</evidence>
<dbReference type="EMBL" id="JABFED010000001">
    <property type="protein sequence ID" value="MBA1836512.1"/>
    <property type="molecule type" value="Genomic_DNA"/>
</dbReference>
<reference evidence="2 3" key="1">
    <citation type="submission" date="2020-05" db="EMBL/GenBank/DDBJ databases">
        <title>Descriptions of Corynebacterium xxxx sp. nov., Corynebacterium yyyy sp. nov. and Corynebacterium zzzz sp. nov.</title>
        <authorList>
            <person name="Zhang G."/>
        </authorList>
    </citation>
    <scope>NUCLEOTIDE SEQUENCE [LARGE SCALE GENOMIC DNA]</scope>
    <source>
        <strain evidence="3">zg-913</strain>
    </source>
</reference>
<dbReference type="Gene3D" id="3.30.950.30">
    <property type="entry name" value="Schlafen, AAA domain"/>
    <property type="match status" value="1"/>
</dbReference>
<gene>
    <name evidence="2" type="ORF">HMA55_01045</name>
</gene>
<comment type="caution">
    <text evidence="2">The sequence shown here is derived from an EMBL/GenBank/DDBJ whole genome shotgun (WGS) entry which is preliminary data.</text>
</comment>
<dbReference type="PANTHER" id="PTHR30595:SF6">
    <property type="entry name" value="SCHLAFEN ALBA-2 DOMAIN-CONTAINING PROTEIN"/>
    <property type="match status" value="1"/>
</dbReference>
<feature type="domain" description="Schlafen AlbA-2" evidence="1">
    <location>
        <begin position="25"/>
        <end position="137"/>
    </location>
</feature>
<evidence type="ECO:0000313" key="3">
    <source>
        <dbReference type="Proteomes" id="UP000577408"/>
    </source>
</evidence>
<dbReference type="Proteomes" id="UP000577408">
    <property type="component" value="Unassembled WGS sequence"/>
</dbReference>
<dbReference type="Gene3D" id="3.30.565.60">
    <property type="match status" value="1"/>
</dbReference>